<reference evidence="2 3" key="1">
    <citation type="submission" date="2019-12" db="EMBL/GenBank/DDBJ databases">
        <authorList>
            <person name="Zhao J."/>
        </authorList>
    </citation>
    <scope>NUCLEOTIDE SEQUENCE [LARGE SCALE GENOMIC DNA]</scope>
    <source>
        <strain evidence="2 3">S-15</strain>
    </source>
</reference>
<gene>
    <name evidence="2" type="ORF">GQN54_05330</name>
</gene>
<accession>A0A6N9NK30</accession>
<protein>
    <submittedName>
        <fullName evidence="2">Uncharacterized protein</fullName>
    </submittedName>
</protein>
<feature type="signal peptide" evidence="1">
    <location>
        <begin position="1"/>
        <end position="18"/>
    </location>
</feature>
<dbReference type="Proteomes" id="UP000470771">
    <property type="component" value="Unassembled WGS sequence"/>
</dbReference>
<keyword evidence="1" id="KW-0732">Signal</keyword>
<evidence type="ECO:0000313" key="3">
    <source>
        <dbReference type="Proteomes" id="UP000470771"/>
    </source>
</evidence>
<name>A0A6N9NK30_9FLAO</name>
<dbReference type="RefSeq" id="WP_160632480.1">
    <property type="nucleotide sequence ID" value="NZ_WWNE01000005.1"/>
</dbReference>
<sequence>MKTTLLTISLLLSMISFAQTKKKSSVKTDKTLAVKIDPKVKTIESIHNYMVDYLNRNVEMAPTFRLDTVLIKNEITKVPDSLLPNDSIRFDTTILGTEARYYLYTDSNLIDSISFYLDHQFNVIDSQLVKLGYAIQLANGELTSLENAKVKVLEEYPDAIWNRITLKRGKVEHYNRKGYELGQKLTYYYFDGICKTCSYQIIKIQFDAETGKVASELKIKTD</sequence>
<dbReference type="AlphaFoldDB" id="A0A6N9NK30"/>
<feature type="chain" id="PRO_5026855822" evidence="1">
    <location>
        <begin position="19"/>
        <end position="222"/>
    </location>
</feature>
<comment type="caution">
    <text evidence="2">The sequence shown here is derived from an EMBL/GenBank/DDBJ whole genome shotgun (WGS) entry which is preliminary data.</text>
</comment>
<organism evidence="2 3">
    <name type="scientific">Acidiluteibacter ferrifornacis</name>
    <dbReference type="NCBI Taxonomy" id="2692424"/>
    <lineage>
        <taxon>Bacteria</taxon>
        <taxon>Pseudomonadati</taxon>
        <taxon>Bacteroidota</taxon>
        <taxon>Flavobacteriia</taxon>
        <taxon>Flavobacteriales</taxon>
        <taxon>Cryomorphaceae</taxon>
        <taxon>Acidiluteibacter</taxon>
    </lineage>
</organism>
<evidence type="ECO:0000256" key="1">
    <source>
        <dbReference type="SAM" id="SignalP"/>
    </source>
</evidence>
<evidence type="ECO:0000313" key="2">
    <source>
        <dbReference type="EMBL" id="NBG65527.1"/>
    </source>
</evidence>
<dbReference type="EMBL" id="WWNE01000005">
    <property type="protein sequence ID" value="NBG65527.1"/>
    <property type="molecule type" value="Genomic_DNA"/>
</dbReference>
<proteinExistence type="predicted"/>
<keyword evidence="3" id="KW-1185">Reference proteome</keyword>